<reference evidence="8 9" key="1">
    <citation type="journal article" date="2014" name="Nat. Commun.">
        <title>Klebsormidium flaccidum genome reveals primary factors for plant terrestrial adaptation.</title>
        <authorList>
            <person name="Hori K."/>
            <person name="Maruyama F."/>
            <person name="Fujisawa T."/>
            <person name="Togashi T."/>
            <person name="Yamamoto N."/>
            <person name="Seo M."/>
            <person name="Sato S."/>
            <person name="Yamada T."/>
            <person name="Mori H."/>
            <person name="Tajima N."/>
            <person name="Moriyama T."/>
            <person name="Ikeuchi M."/>
            <person name="Watanabe M."/>
            <person name="Wada H."/>
            <person name="Kobayashi K."/>
            <person name="Saito M."/>
            <person name="Masuda T."/>
            <person name="Sasaki-Sekimoto Y."/>
            <person name="Mashiguchi K."/>
            <person name="Awai K."/>
            <person name="Shimojima M."/>
            <person name="Masuda S."/>
            <person name="Iwai M."/>
            <person name="Nobusawa T."/>
            <person name="Narise T."/>
            <person name="Kondo S."/>
            <person name="Saito H."/>
            <person name="Sato R."/>
            <person name="Murakawa M."/>
            <person name="Ihara Y."/>
            <person name="Oshima-Yamada Y."/>
            <person name="Ohtaka K."/>
            <person name="Satoh M."/>
            <person name="Sonobe K."/>
            <person name="Ishii M."/>
            <person name="Ohtani R."/>
            <person name="Kanamori-Sato M."/>
            <person name="Honoki R."/>
            <person name="Miyazaki D."/>
            <person name="Mochizuki H."/>
            <person name="Umetsu J."/>
            <person name="Higashi K."/>
            <person name="Shibata D."/>
            <person name="Kamiya Y."/>
            <person name="Sato N."/>
            <person name="Nakamura Y."/>
            <person name="Tabata S."/>
            <person name="Ida S."/>
            <person name="Kurokawa K."/>
            <person name="Ohta H."/>
        </authorList>
    </citation>
    <scope>NUCLEOTIDE SEQUENCE [LARGE SCALE GENOMIC DNA]</scope>
    <source>
        <strain evidence="8 9">NIES-2285</strain>
    </source>
</reference>
<dbReference type="OrthoDB" id="10064100at2759"/>
<dbReference type="FunFam" id="3.30.40.10:FF:000442">
    <property type="entry name" value="RING-type E3 ubiquitin transferase"/>
    <property type="match status" value="1"/>
</dbReference>
<protein>
    <recommendedName>
        <fullName evidence="3">RING-type E3 ubiquitin transferase</fullName>
        <ecNumber evidence="3">2.3.2.27</ecNumber>
    </recommendedName>
</protein>
<comment type="pathway">
    <text evidence="2">Protein modification; protein ubiquitination.</text>
</comment>
<dbReference type="STRING" id="105231.A0A1Y1II00"/>
<sequence length="783" mass="85399">MDDGRSKQEVQAGGPSKSIALKRDSITQGWGSRLKQRKDVSSSSHTRGQTSVPTKKMETSPSAIAFRGIRNVDMIPFIRDVIDTLREFDLRRLGSSKVYKTRMETELQPHLVPHWVQPLQLPPHAPFFHTRIQKWKRHNMMRVLEAAADEIAGDDIKIAEVTDALLRRVEPMGPHLQAAVDSFIQRLRLNRASATGPNGAVLRAEVVQAPPRVKAELGTLATSISTEEIRIRGQGTRSPVAKFVDDCLSSNSSLKRAASGPPENAPPKRQCVWDLSSTKSGTLAAVCNSAESVGKKTAGTHGAPEQCFRFEVPAVDTQAILAFLKAGQNAGATLPFPPLANLAASHPPSRQFDLEQQYDLLSSLDDFLGPIPEGDVPPCHDDDVSESHSGSASQVLHEFDVSNGVSERVVLSSEADEPYLDDLDFDEYQEAVYAAASSRAGDREGRELLEDARLLLQSALKLGQCPHLGAIRVALVAEKLSPVVEQMRERSEAMEAEELHALECLSGLLMGARERVQSAIEEDAEDILTEIDSDTAIRQEVSKLEKLVDDLVALSGTTVLEEPRVQLRLASAHNRLASSLSQHGWVEEAQAEMDCANSILSALRAVSAGPKQRALSPPPECPISMEKMQDPVVLTTGHTFERSAIERWLNAGNTTCPITRQPLTDLELVPNEALRGYSARWHAENGLAQPQAPSWPELTVDTAPKNSAPLEKGRDLFQVDDFLDDALKGAGTDSFDVFGFGQGVSGKAGEMYAFEEGRQCGEQVAAMDLSSWNVDMMQWAVST</sequence>
<dbReference type="UniPathway" id="UPA00143"/>
<proteinExistence type="predicted"/>
<dbReference type="PANTHER" id="PTHR23315">
    <property type="entry name" value="U BOX DOMAIN-CONTAINING"/>
    <property type="match status" value="1"/>
</dbReference>
<comment type="catalytic activity">
    <reaction evidence="1">
        <text>S-ubiquitinyl-[E2 ubiquitin-conjugating enzyme]-L-cysteine + [acceptor protein]-L-lysine = [E2 ubiquitin-conjugating enzyme]-L-cysteine + N(6)-ubiquitinyl-[acceptor protein]-L-lysine.</text>
        <dbReference type="EC" id="2.3.2.27"/>
    </reaction>
</comment>
<accession>A0A1Y1II00</accession>
<name>A0A1Y1II00_KLENI</name>
<dbReference type="PANTHER" id="PTHR23315:SF7">
    <property type="entry name" value="U-BOX DOMAIN-CONTAINING PROTEIN 4"/>
    <property type="match status" value="1"/>
</dbReference>
<evidence type="ECO:0000256" key="5">
    <source>
        <dbReference type="ARBA" id="ARBA00022786"/>
    </source>
</evidence>
<keyword evidence="5" id="KW-0833">Ubl conjugation pathway</keyword>
<evidence type="ECO:0000256" key="2">
    <source>
        <dbReference type="ARBA" id="ARBA00004906"/>
    </source>
</evidence>
<dbReference type="Pfam" id="PF04564">
    <property type="entry name" value="U-box"/>
    <property type="match status" value="1"/>
</dbReference>
<dbReference type="SMART" id="SM00504">
    <property type="entry name" value="Ubox"/>
    <property type="match status" value="1"/>
</dbReference>
<gene>
    <name evidence="8" type="ORF">KFL_003760010</name>
</gene>
<dbReference type="CDD" id="cd16664">
    <property type="entry name" value="RING-Ubox_PUB"/>
    <property type="match status" value="1"/>
</dbReference>
<dbReference type="InterPro" id="IPR013083">
    <property type="entry name" value="Znf_RING/FYVE/PHD"/>
</dbReference>
<dbReference type="EMBL" id="DF237325">
    <property type="protein sequence ID" value="GAQ87768.1"/>
    <property type="molecule type" value="Genomic_DNA"/>
</dbReference>
<dbReference type="InterPro" id="IPR045210">
    <property type="entry name" value="RING-Ubox_PUB"/>
</dbReference>
<dbReference type="GO" id="GO:0016567">
    <property type="term" value="P:protein ubiquitination"/>
    <property type="evidence" value="ECO:0007669"/>
    <property type="project" value="UniProtKB-UniPathway"/>
</dbReference>
<feature type="region of interest" description="Disordered" evidence="6">
    <location>
        <begin position="1"/>
        <end position="59"/>
    </location>
</feature>
<dbReference type="Gene3D" id="3.30.40.10">
    <property type="entry name" value="Zinc/RING finger domain, C3HC4 (zinc finger)"/>
    <property type="match status" value="1"/>
</dbReference>
<keyword evidence="4" id="KW-0808">Transferase</keyword>
<dbReference type="AlphaFoldDB" id="A0A1Y1II00"/>
<evidence type="ECO:0000256" key="1">
    <source>
        <dbReference type="ARBA" id="ARBA00000900"/>
    </source>
</evidence>
<dbReference type="GO" id="GO:0061630">
    <property type="term" value="F:ubiquitin protein ligase activity"/>
    <property type="evidence" value="ECO:0007669"/>
    <property type="project" value="UniProtKB-EC"/>
</dbReference>
<dbReference type="EC" id="2.3.2.27" evidence="3"/>
<dbReference type="GO" id="GO:0005737">
    <property type="term" value="C:cytoplasm"/>
    <property type="evidence" value="ECO:0000318"/>
    <property type="project" value="GO_Central"/>
</dbReference>
<evidence type="ECO:0000313" key="9">
    <source>
        <dbReference type="Proteomes" id="UP000054558"/>
    </source>
</evidence>
<evidence type="ECO:0000256" key="6">
    <source>
        <dbReference type="SAM" id="MobiDB-lite"/>
    </source>
</evidence>
<evidence type="ECO:0000259" key="7">
    <source>
        <dbReference type="PROSITE" id="PS51698"/>
    </source>
</evidence>
<dbReference type="GO" id="GO:0005634">
    <property type="term" value="C:nucleus"/>
    <property type="evidence" value="ECO:0000318"/>
    <property type="project" value="GO_Central"/>
</dbReference>
<dbReference type="InterPro" id="IPR003613">
    <property type="entry name" value="Ubox_domain"/>
</dbReference>
<dbReference type="SUPFAM" id="SSF57850">
    <property type="entry name" value="RING/U-box"/>
    <property type="match status" value="1"/>
</dbReference>
<feature type="domain" description="U-box" evidence="7">
    <location>
        <begin position="616"/>
        <end position="688"/>
    </location>
</feature>
<evidence type="ECO:0000313" key="8">
    <source>
        <dbReference type="EMBL" id="GAQ87768.1"/>
    </source>
</evidence>
<evidence type="ECO:0000256" key="3">
    <source>
        <dbReference type="ARBA" id="ARBA00012483"/>
    </source>
</evidence>
<feature type="compositionally biased region" description="Polar residues" evidence="6">
    <location>
        <begin position="41"/>
        <end position="53"/>
    </location>
</feature>
<organism evidence="8 9">
    <name type="scientific">Klebsormidium nitens</name>
    <name type="common">Green alga</name>
    <name type="synonym">Ulothrix nitens</name>
    <dbReference type="NCBI Taxonomy" id="105231"/>
    <lineage>
        <taxon>Eukaryota</taxon>
        <taxon>Viridiplantae</taxon>
        <taxon>Streptophyta</taxon>
        <taxon>Klebsormidiophyceae</taxon>
        <taxon>Klebsormidiales</taxon>
        <taxon>Klebsormidiaceae</taxon>
        <taxon>Klebsormidium</taxon>
    </lineage>
</organism>
<dbReference type="PROSITE" id="PS51698">
    <property type="entry name" value="U_BOX"/>
    <property type="match status" value="1"/>
</dbReference>
<evidence type="ECO:0000256" key="4">
    <source>
        <dbReference type="ARBA" id="ARBA00022679"/>
    </source>
</evidence>
<keyword evidence="9" id="KW-1185">Reference proteome</keyword>
<dbReference type="Proteomes" id="UP000054558">
    <property type="component" value="Unassembled WGS sequence"/>
</dbReference>